<organism evidence="2">
    <name type="scientific">Ignisphaera aggregans</name>
    <dbReference type="NCBI Taxonomy" id="334771"/>
    <lineage>
        <taxon>Archaea</taxon>
        <taxon>Thermoproteota</taxon>
        <taxon>Thermoprotei</taxon>
        <taxon>Desulfurococcales</taxon>
        <taxon>Desulfurococcaceae</taxon>
        <taxon>Ignisphaera</taxon>
    </lineage>
</organism>
<dbReference type="InterPro" id="IPR029063">
    <property type="entry name" value="SAM-dependent_MTases_sf"/>
</dbReference>
<evidence type="ECO:0000313" key="2">
    <source>
        <dbReference type="EMBL" id="HEW52683.1"/>
    </source>
</evidence>
<dbReference type="CDD" id="cd02440">
    <property type="entry name" value="AdoMet_MTases"/>
    <property type="match status" value="1"/>
</dbReference>
<dbReference type="PRINTS" id="PR00507">
    <property type="entry name" value="N12N6MTFRASE"/>
</dbReference>
<feature type="domain" description="Ribosomal RNA large subunit methyltransferase K/L-like methyltransferase" evidence="1">
    <location>
        <begin position="161"/>
        <end position="337"/>
    </location>
</feature>
<dbReference type="PROSITE" id="PS00092">
    <property type="entry name" value="N6_MTASE"/>
    <property type="match status" value="1"/>
</dbReference>
<dbReference type="GO" id="GO:0003676">
    <property type="term" value="F:nucleic acid binding"/>
    <property type="evidence" value="ECO:0007669"/>
    <property type="project" value="InterPro"/>
</dbReference>
<gene>
    <name evidence="2" type="ORF">ENO77_00645</name>
</gene>
<protein>
    <recommendedName>
        <fullName evidence="1">Ribosomal RNA large subunit methyltransferase K/L-like methyltransferase domain-containing protein</fullName>
    </recommendedName>
</protein>
<name>A0A7C2Z133_9CREN</name>
<dbReference type="InterPro" id="IPR002052">
    <property type="entry name" value="DNA_methylase_N6_adenine_CS"/>
</dbReference>
<dbReference type="PANTHER" id="PTHR14911">
    <property type="entry name" value="THUMP DOMAIN-CONTAINING"/>
    <property type="match status" value="1"/>
</dbReference>
<dbReference type="EMBL" id="DSGT01000002">
    <property type="protein sequence ID" value="HEW52683.1"/>
    <property type="molecule type" value="Genomic_DNA"/>
</dbReference>
<dbReference type="Gene3D" id="3.40.50.150">
    <property type="entry name" value="Vaccinia Virus protein VP39"/>
    <property type="match status" value="1"/>
</dbReference>
<evidence type="ECO:0000259" key="1">
    <source>
        <dbReference type="Pfam" id="PF01170"/>
    </source>
</evidence>
<reference evidence="2" key="1">
    <citation type="journal article" date="2020" name="mSystems">
        <title>Genome- and Community-Level Interaction Insights into Carbon Utilization and Element Cycling Functions of Hydrothermarchaeota in Hydrothermal Sediment.</title>
        <authorList>
            <person name="Zhou Z."/>
            <person name="Liu Y."/>
            <person name="Xu W."/>
            <person name="Pan J."/>
            <person name="Luo Z.H."/>
            <person name="Li M."/>
        </authorList>
    </citation>
    <scope>NUCLEOTIDE SEQUENCE [LARGE SCALE GENOMIC DNA]</scope>
    <source>
        <strain evidence="2">SpSt-16</strain>
    </source>
</reference>
<dbReference type="Pfam" id="PF01170">
    <property type="entry name" value="UPF0020"/>
    <property type="match status" value="1"/>
</dbReference>
<dbReference type="PANTHER" id="PTHR14911:SF21">
    <property type="entry name" value="N2-METHYLGUANOSINE TRNA METHYLTRANSFERASE"/>
    <property type="match status" value="1"/>
</dbReference>
<sequence length="346" mass="39203">MSYSYIVKLSHQNFSLAYSEFRAILDSEEMPYETKFKLDEFIIFDSTKEAVDLLLRRAALAVEAGTFIELIDVERGLRDIVSIVKESLDNENSCVEIDSIRGFGSEIAKALVDIIGIKSLCTRKKKESGMQPIKIALIANIALIYRVIYRRRQRLYSDREPHKRPCYRPGTMKPVLARLFVNLSRVSSLRRELVLDPFCGVGGFAIEACLMGLRSVCCDVDENMVMGARINIEGYDCHSLVDIARMDAGLGALASYRVDGIATDPPYGIQSVPRGYKSLIHLMSKFIENAYNTLKNRRFMVFAVPLQLTKELDRVLTEHGFEIKEKHIDMVHGSLTRTLYVVKKNA</sequence>
<accession>A0A7C2Z133</accession>
<dbReference type="InterPro" id="IPR000241">
    <property type="entry name" value="RlmKL-like_Mtase"/>
</dbReference>
<proteinExistence type="predicted"/>
<dbReference type="SUPFAM" id="SSF53335">
    <property type="entry name" value="S-adenosyl-L-methionine-dependent methyltransferases"/>
    <property type="match status" value="1"/>
</dbReference>
<dbReference type="AlphaFoldDB" id="A0A7C2Z133"/>
<dbReference type="GO" id="GO:0030488">
    <property type="term" value="P:tRNA methylation"/>
    <property type="evidence" value="ECO:0007669"/>
    <property type="project" value="TreeGrafter"/>
</dbReference>
<comment type="caution">
    <text evidence="2">The sequence shown here is derived from an EMBL/GenBank/DDBJ whole genome shotgun (WGS) entry which is preliminary data.</text>
</comment>
<dbReference type="GO" id="GO:0016423">
    <property type="term" value="F:tRNA (guanine) methyltransferase activity"/>
    <property type="evidence" value="ECO:0007669"/>
    <property type="project" value="TreeGrafter"/>
</dbReference>